<keyword evidence="2" id="KW-0472">Membrane</keyword>
<keyword evidence="2" id="KW-0812">Transmembrane</keyword>
<dbReference type="Proteomes" id="UP001318860">
    <property type="component" value="Unassembled WGS sequence"/>
</dbReference>
<evidence type="ECO:0000256" key="3">
    <source>
        <dbReference type="SAM" id="SignalP"/>
    </source>
</evidence>
<protein>
    <submittedName>
        <fullName evidence="4">Uncharacterized protein</fullName>
    </submittedName>
</protein>
<dbReference type="PANTHER" id="PTHR35107">
    <property type="entry name" value="EXPRESSED PROTEIN"/>
    <property type="match status" value="1"/>
</dbReference>
<comment type="caution">
    <text evidence="4">The sequence shown here is derived from an EMBL/GenBank/DDBJ whole genome shotgun (WGS) entry which is preliminary data.</text>
</comment>
<dbReference type="EMBL" id="JABTTQ020000734">
    <property type="protein sequence ID" value="KAK6138410.1"/>
    <property type="molecule type" value="Genomic_DNA"/>
</dbReference>
<dbReference type="PANTHER" id="PTHR35107:SF2">
    <property type="entry name" value="EXPRESSED PROTEIN"/>
    <property type="match status" value="1"/>
</dbReference>
<sequence length="197" mass="21634">MATSVLPLLLLVSLLATTAAARPCKTIFYFSATTTTTYYPFDSHHDGNPNPNSVLRSQKPRYLTLIFTTTTTSRFPIRRPSLVSSKPPGEDSQPSSPMMTSIRDLSKDIMTVMAAVAALLLGVACGALSAFAMYFVWVLLSRRRRFDFEDDYLSSSDDDDDDDVTVAKKFGYVAIPAKPKLADDDLKKPAPPAKEVV</sequence>
<keyword evidence="2" id="KW-1133">Transmembrane helix</keyword>
<evidence type="ECO:0000313" key="4">
    <source>
        <dbReference type="EMBL" id="KAK6138410.1"/>
    </source>
</evidence>
<accession>A0ABR0VT11</accession>
<reference evidence="4 5" key="1">
    <citation type="journal article" date="2021" name="Comput. Struct. Biotechnol. J.">
        <title>De novo genome assembly of the potent medicinal plant Rehmannia glutinosa using nanopore technology.</title>
        <authorList>
            <person name="Ma L."/>
            <person name="Dong C."/>
            <person name="Song C."/>
            <person name="Wang X."/>
            <person name="Zheng X."/>
            <person name="Niu Y."/>
            <person name="Chen S."/>
            <person name="Feng W."/>
        </authorList>
    </citation>
    <scope>NUCLEOTIDE SEQUENCE [LARGE SCALE GENOMIC DNA]</scope>
    <source>
        <strain evidence="4">DH-2019</strain>
    </source>
</reference>
<evidence type="ECO:0000256" key="1">
    <source>
        <dbReference type="SAM" id="MobiDB-lite"/>
    </source>
</evidence>
<keyword evidence="3" id="KW-0732">Signal</keyword>
<evidence type="ECO:0000313" key="5">
    <source>
        <dbReference type="Proteomes" id="UP001318860"/>
    </source>
</evidence>
<name>A0ABR0VT11_REHGL</name>
<feature type="signal peptide" evidence="3">
    <location>
        <begin position="1"/>
        <end position="21"/>
    </location>
</feature>
<feature type="transmembrane region" description="Helical" evidence="2">
    <location>
        <begin position="109"/>
        <end position="140"/>
    </location>
</feature>
<keyword evidence="5" id="KW-1185">Reference proteome</keyword>
<gene>
    <name evidence="4" type="ORF">DH2020_027884</name>
</gene>
<feature type="chain" id="PRO_5046380570" evidence="3">
    <location>
        <begin position="22"/>
        <end position="197"/>
    </location>
</feature>
<evidence type="ECO:0000256" key="2">
    <source>
        <dbReference type="SAM" id="Phobius"/>
    </source>
</evidence>
<organism evidence="4 5">
    <name type="scientific">Rehmannia glutinosa</name>
    <name type="common">Chinese foxglove</name>
    <dbReference type="NCBI Taxonomy" id="99300"/>
    <lineage>
        <taxon>Eukaryota</taxon>
        <taxon>Viridiplantae</taxon>
        <taxon>Streptophyta</taxon>
        <taxon>Embryophyta</taxon>
        <taxon>Tracheophyta</taxon>
        <taxon>Spermatophyta</taxon>
        <taxon>Magnoliopsida</taxon>
        <taxon>eudicotyledons</taxon>
        <taxon>Gunneridae</taxon>
        <taxon>Pentapetalae</taxon>
        <taxon>asterids</taxon>
        <taxon>lamiids</taxon>
        <taxon>Lamiales</taxon>
        <taxon>Orobanchaceae</taxon>
        <taxon>Rehmannieae</taxon>
        <taxon>Rehmannia</taxon>
    </lineage>
</organism>
<proteinExistence type="predicted"/>
<feature type="region of interest" description="Disordered" evidence="1">
    <location>
        <begin position="78"/>
        <end position="99"/>
    </location>
</feature>